<dbReference type="Proteomes" id="UP000595857">
    <property type="component" value="Chromosome"/>
</dbReference>
<evidence type="ECO:0000313" key="3">
    <source>
        <dbReference type="EMBL" id="QQR39020.1"/>
    </source>
</evidence>
<sequence length="305" mass="33677">MTAGSGKAVKLAFEASGIHLNLTQIVPLKTMRPGTKESKKYAQILRSVKAIGLVEAPVVSRDPSNPGKFFLLDGMLRIEALKDLGIDQVECLIATDDETYTYNKRINRLVPVQEHNMVVNAIKRGVPEAQIAEALGLEVTSVRRRARMLDGICPEAVQLLTNAPCPFRVFDILRQMTSIRQIEAAELMLGQQNFTAVFARALLVATSENQLVPEARTKPQEPQSAKEQIARLERELVSLQSQIKSVEDDYGIDNLHLTVAKGYVAKLLGNARVVRWLAQNRHEYLGELQNVAEIETVGTAAIAAE</sequence>
<accession>A0ABX7C454</accession>
<keyword evidence="1" id="KW-0175">Coiled coil</keyword>
<keyword evidence="4" id="KW-1185">Reference proteome</keyword>
<dbReference type="SUPFAM" id="SSF109709">
    <property type="entry name" value="KorB DNA-binding domain-like"/>
    <property type="match status" value="1"/>
</dbReference>
<dbReference type="SUPFAM" id="SSF110849">
    <property type="entry name" value="ParB/Sulfiredoxin"/>
    <property type="match status" value="1"/>
</dbReference>
<name>A0ABX7C454_9HYPH</name>
<proteinExistence type="predicted"/>
<feature type="domain" description="RepB plasmid partition" evidence="2">
    <location>
        <begin position="106"/>
        <end position="284"/>
    </location>
</feature>
<dbReference type="PANTHER" id="PTHR33375">
    <property type="entry name" value="CHROMOSOME-PARTITIONING PROTEIN PARB-RELATED"/>
    <property type="match status" value="1"/>
</dbReference>
<dbReference type="RefSeq" id="WP_201632419.1">
    <property type="nucleotide sequence ID" value="NZ_CP068046.1"/>
</dbReference>
<reference evidence="3 4" key="1">
    <citation type="submission" date="2021-01" db="EMBL/GenBank/DDBJ databases">
        <title>Genome seq and assembly of Devosia sp. LEGU1.</title>
        <authorList>
            <person name="Chhetri G."/>
        </authorList>
    </citation>
    <scope>NUCLEOTIDE SEQUENCE [LARGE SCALE GENOMIC DNA]</scope>
    <source>
        <strain evidence="3 4">LEGU1</strain>
    </source>
</reference>
<dbReference type="InterPro" id="IPR011111">
    <property type="entry name" value="Plasmid_RepB"/>
</dbReference>
<dbReference type="Gene3D" id="3.90.1530.10">
    <property type="entry name" value="Conserved hypothetical protein from pyrococcus furiosus pfu- 392566-001, ParB domain"/>
    <property type="match status" value="1"/>
</dbReference>
<dbReference type="Pfam" id="PF07506">
    <property type="entry name" value="RepB"/>
    <property type="match status" value="1"/>
</dbReference>
<gene>
    <name evidence="3" type="ORF">JI748_14945</name>
</gene>
<dbReference type="PANTHER" id="PTHR33375:SF1">
    <property type="entry name" value="CHROMOSOME-PARTITIONING PROTEIN PARB-RELATED"/>
    <property type="match status" value="1"/>
</dbReference>
<dbReference type="EMBL" id="CP068046">
    <property type="protein sequence ID" value="QQR39020.1"/>
    <property type="molecule type" value="Genomic_DNA"/>
</dbReference>
<evidence type="ECO:0000256" key="1">
    <source>
        <dbReference type="SAM" id="Coils"/>
    </source>
</evidence>
<dbReference type="InterPro" id="IPR050336">
    <property type="entry name" value="Chromosome_partition/occlusion"/>
</dbReference>
<evidence type="ECO:0000313" key="4">
    <source>
        <dbReference type="Proteomes" id="UP000595857"/>
    </source>
</evidence>
<organism evidence="3 4">
    <name type="scientific">Devosia rhizoryzae</name>
    <dbReference type="NCBI Taxonomy" id="2774137"/>
    <lineage>
        <taxon>Bacteria</taxon>
        <taxon>Pseudomonadati</taxon>
        <taxon>Pseudomonadota</taxon>
        <taxon>Alphaproteobacteria</taxon>
        <taxon>Hyphomicrobiales</taxon>
        <taxon>Devosiaceae</taxon>
        <taxon>Devosia</taxon>
    </lineage>
</organism>
<feature type="coiled-coil region" evidence="1">
    <location>
        <begin position="222"/>
        <end position="249"/>
    </location>
</feature>
<protein>
    <submittedName>
        <fullName evidence="3">RepB plasmid partition</fullName>
    </submittedName>
</protein>
<evidence type="ECO:0000259" key="2">
    <source>
        <dbReference type="Pfam" id="PF07506"/>
    </source>
</evidence>
<dbReference type="InterPro" id="IPR036086">
    <property type="entry name" value="ParB/Sulfiredoxin_sf"/>
</dbReference>